<evidence type="ECO:0000256" key="4">
    <source>
        <dbReference type="ARBA" id="ARBA00022840"/>
    </source>
</evidence>
<gene>
    <name evidence="7" type="ORF">CFX0092_A0375</name>
</gene>
<keyword evidence="4 7" id="KW-0067">ATP-binding</keyword>
<dbReference type="EMBL" id="LN890655">
    <property type="protein sequence ID" value="CUS02256.2"/>
    <property type="molecule type" value="Genomic_DNA"/>
</dbReference>
<evidence type="ECO:0000256" key="1">
    <source>
        <dbReference type="ARBA" id="ARBA00005417"/>
    </source>
</evidence>
<dbReference type="AlphaFoldDB" id="A0A160SYB4"/>
<keyword evidence="8" id="KW-1185">Reference proteome</keyword>
<dbReference type="KEGG" id="pbf:CFX0092_A0375"/>
<sequence>MIAIRDLSYTYPHGQSPALRHVDWAINDGEFVLLAGRSGSGKSTLLRCLNGLVPHFTGGVLGGTVVVDGIDVVSAGPRRLSRLVGFVAQDPEAQAVLDQVEREVAFALENAAIPPDDMRARVEEALALVELTPLRDRALSTLSGGERQRLTIAAALALRPRVLVLDEPTSQLDPQSAADVLRALVRLNKELGLTIVLAEHRLERVLRYADRLTYLEAGQIVVDGTVRQALAQLDDAGIDVAPPLVKVARALGWQPLPLTVTEGQAFAAQVAAAPPRPPSPQPAAVVPVLEIEGLRFAYHGRPALNGVELTIGAGEAVALVGRNGAGKSTLLKCIVGLLAAQAGEVRVAGRSTRGRSVADLCRAIGYLPQNPDDLLFAETVADELRTTLRNHRLPESAGEIAALLRELGLDGFHDVYPRDLSVGQRQRVALGAVTVTRPRLLLLDEPTRGLDGATKAALVAIWRRWLAGGAAILLVTHDVELAATIATRTVVLSEGKVIATGATSAVLGGSSPFAPQIARLFPGRDWLTPEDVVDNVAANVAANVALTRGQARHNGNDMENNDAPIDQNLYAPG</sequence>
<protein>
    <submittedName>
        <fullName evidence="7">ABC transporter ATP-binding protein SAV_5847</fullName>
        <ecNumber evidence="7">3.6.3.-</ecNumber>
    </submittedName>
</protein>
<dbReference type="PROSITE" id="PS00211">
    <property type="entry name" value="ABC_TRANSPORTER_1"/>
    <property type="match status" value="2"/>
</dbReference>
<dbReference type="PANTHER" id="PTHR43553">
    <property type="entry name" value="HEAVY METAL TRANSPORTER"/>
    <property type="match status" value="1"/>
</dbReference>
<dbReference type="SMART" id="SM00382">
    <property type="entry name" value="AAA"/>
    <property type="match status" value="2"/>
</dbReference>
<dbReference type="GO" id="GO:0005524">
    <property type="term" value="F:ATP binding"/>
    <property type="evidence" value="ECO:0007669"/>
    <property type="project" value="UniProtKB-KW"/>
</dbReference>
<dbReference type="RefSeq" id="WP_095041894.1">
    <property type="nucleotide sequence ID" value="NZ_LN890655.1"/>
</dbReference>
<dbReference type="Proteomes" id="UP000215027">
    <property type="component" value="Chromosome I"/>
</dbReference>
<dbReference type="Pfam" id="PF00005">
    <property type="entry name" value="ABC_tran"/>
    <property type="match status" value="2"/>
</dbReference>
<dbReference type="CDD" id="cd03225">
    <property type="entry name" value="ABC_cobalt_CbiO_domain1"/>
    <property type="match status" value="2"/>
</dbReference>
<organism evidence="7 8">
    <name type="scientific">Candidatus Promineifilum breve</name>
    <dbReference type="NCBI Taxonomy" id="1806508"/>
    <lineage>
        <taxon>Bacteria</taxon>
        <taxon>Bacillati</taxon>
        <taxon>Chloroflexota</taxon>
        <taxon>Ardenticatenia</taxon>
        <taxon>Candidatus Promineifilales</taxon>
        <taxon>Candidatus Promineifilaceae</taxon>
        <taxon>Candidatus Promineifilum</taxon>
    </lineage>
</organism>
<feature type="region of interest" description="Disordered" evidence="5">
    <location>
        <begin position="551"/>
        <end position="573"/>
    </location>
</feature>
<keyword evidence="2" id="KW-0813">Transport</keyword>
<evidence type="ECO:0000313" key="7">
    <source>
        <dbReference type="EMBL" id="CUS02256.2"/>
    </source>
</evidence>
<accession>A0A160SYB4</accession>
<dbReference type="GO" id="GO:0042626">
    <property type="term" value="F:ATPase-coupled transmembrane transporter activity"/>
    <property type="evidence" value="ECO:0007669"/>
    <property type="project" value="TreeGrafter"/>
</dbReference>
<name>A0A160SYB4_9CHLR</name>
<dbReference type="GO" id="GO:0043190">
    <property type="term" value="C:ATP-binding cassette (ABC) transporter complex"/>
    <property type="evidence" value="ECO:0007669"/>
    <property type="project" value="TreeGrafter"/>
</dbReference>
<dbReference type="InterPro" id="IPR027417">
    <property type="entry name" value="P-loop_NTPase"/>
</dbReference>
<proteinExistence type="inferred from homology"/>
<keyword evidence="3" id="KW-0547">Nucleotide-binding</keyword>
<evidence type="ECO:0000256" key="2">
    <source>
        <dbReference type="ARBA" id="ARBA00022448"/>
    </source>
</evidence>
<dbReference type="GO" id="GO:0016887">
    <property type="term" value="F:ATP hydrolysis activity"/>
    <property type="evidence" value="ECO:0007669"/>
    <property type="project" value="InterPro"/>
</dbReference>
<evidence type="ECO:0000256" key="5">
    <source>
        <dbReference type="SAM" id="MobiDB-lite"/>
    </source>
</evidence>
<feature type="domain" description="ABC transporter" evidence="6">
    <location>
        <begin position="2"/>
        <end position="242"/>
    </location>
</feature>
<dbReference type="OrthoDB" id="501320at2"/>
<dbReference type="InterPro" id="IPR003439">
    <property type="entry name" value="ABC_transporter-like_ATP-bd"/>
</dbReference>
<comment type="similarity">
    <text evidence="1">Belongs to the ABC transporter superfamily.</text>
</comment>
<evidence type="ECO:0000313" key="8">
    <source>
        <dbReference type="Proteomes" id="UP000215027"/>
    </source>
</evidence>
<feature type="domain" description="ABC transporter" evidence="6">
    <location>
        <begin position="289"/>
        <end position="519"/>
    </location>
</feature>
<keyword evidence="7" id="KW-0378">Hydrolase</keyword>
<evidence type="ECO:0000259" key="6">
    <source>
        <dbReference type="PROSITE" id="PS50893"/>
    </source>
</evidence>
<dbReference type="Gene3D" id="3.40.50.300">
    <property type="entry name" value="P-loop containing nucleotide triphosphate hydrolases"/>
    <property type="match status" value="2"/>
</dbReference>
<evidence type="ECO:0000256" key="3">
    <source>
        <dbReference type="ARBA" id="ARBA00022741"/>
    </source>
</evidence>
<dbReference type="InterPro" id="IPR050095">
    <property type="entry name" value="ECF_ABC_transporter_ATP-bd"/>
</dbReference>
<dbReference type="InterPro" id="IPR003593">
    <property type="entry name" value="AAA+_ATPase"/>
</dbReference>
<dbReference type="InterPro" id="IPR017871">
    <property type="entry name" value="ABC_transporter-like_CS"/>
</dbReference>
<dbReference type="SUPFAM" id="SSF52540">
    <property type="entry name" value="P-loop containing nucleoside triphosphate hydrolases"/>
    <property type="match status" value="2"/>
</dbReference>
<dbReference type="PROSITE" id="PS50893">
    <property type="entry name" value="ABC_TRANSPORTER_2"/>
    <property type="match status" value="2"/>
</dbReference>
<dbReference type="EC" id="3.6.3.-" evidence="7"/>
<reference evidence="7" key="1">
    <citation type="submission" date="2016-01" db="EMBL/GenBank/DDBJ databases">
        <authorList>
            <person name="Mcilroy J.S."/>
            <person name="Karst M S."/>
            <person name="Albertsen M."/>
        </authorList>
    </citation>
    <scope>NUCLEOTIDE SEQUENCE</scope>
    <source>
        <strain evidence="7">Cfx-K</strain>
    </source>
</reference>
<dbReference type="InterPro" id="IPR015856">
    <property type="entry name" value="ABC_transpr_CbiO/EcfA_su"/>
</dbReference>